<evidence type="ECO:0000256" key="1">
    <source>
        <dbReference type="SAM" id="MobiDB-lite"/>
    </source>
</evidence>
<sequence length="231" mass="25095">MGALSACYRGAAGKCRGGKRQMERRAGLTRCKNRHLGASRAGGAAQQETALTSLRKQHSKAVRSPECSIGKPWRPSGQPFTTQVGWRTLPVRVRRGWHPAFGLLCIAHCPRSRPSPTSQDHGWGSRGGRAPPLPGTRSGRLPVNTNLQVSRDHPAVREEVVGHLTHGVLYAQGLAVLPGFQTGERELGLGPAEDGQHPAGDGFRGFLHRLRPDLHRIQTWPERSALGNQCT</sequence>
<dbReference type="Proteomes" id="UP000052978">
    <property type="component" value="Unassembled WGS sequence"/>
</dbReference>
<organism evidence="2 3">
    <name type="scientific">Myotis brandtii</name>
    <name type="common">Brandt's bat</name>
    <dbReference type="NCBI Taxonomy" id="109478"/>
    <lineage>
        <taxon>Eukaryota</taxon>
        <taxon>Metazoa</taxon>
        <taxon>Chordata</taxon>
        <taxon>Craniata</taxon>
        <taxon>Vertebrata</taxon>
        <taxon>Euteleostomi</taxon>
        <taxon>Mammalia</taxon>
        <taxon>Eutheria</taxon>
        <taxon>Laurasiatheria</taxon>
        <taxon>Chiroptera</taxon>
        <taxon>Yangochiroptera</taxon>
        <taxon>Vespertilionidae</taxon>
        <taxon>Myotis</taxon>
    </lineage>
</organism>
<evidence type="ECO:0000313" key="3">
    <source>
        <dbReference type="Proteomes" id="UP000052978"/>
    </source>
</evidence>
<evidence type="ECO:0000313" key="2">
    <source>
        <dbReference type="EMBL" id="EPQ04224.1"/>
    </source>
</evidence>
<name>S7MIK6_MYOBR</name>
<feature type="region of interest" description="Disordered" evidence="1">
    <location>
        <begin position="55"/>
        <end position="75"/>
    </location>
</feature>
<proteinExistence type="predicted"/>
<dbReference type="AlphaFoldDB" id="S7MIK6"/>
<feature type="region of interest" description="Disordered" evidence="1">
    <location>
        <begin position="114"/>
        <end position="145"/>
    </location>
</feature>
<reference evidence="2 3" key="1">
    <citation type="journal article" date="2013" name="Nat. Commun.">
        <title>Genome analysis reveals insights into physiology and longevity of the Brandt's bat Myotis brandtii.</title>
        <authorList>
            <person name="Seim I."/>
            <person name="Fang X."/>
            <person name="Xiong Z."/>
            <person name="Lobanov A.V."/>
            <person name="Huang Z."/>
            <person name="Ma S."/>
            <person name="Feng Y."/>
            <person name="Turanov A.A."/>
            <person name="Zhu Y."/>
            <person name="Lenz T.L."/>
            <person name="Gerashchenko M.V."/>
            <person name="Fan D."/>
            <person name="Hee Yim S."/>
            <person name="Yao X."/>
            <person name="Jordan D."/>
            <person name="Xiong Y."/>
            <person name="Ma Y."/>
            <person name="Lyapunov A.N."/>
            <person name="Chen G."/>
            <person name="Kulakova O.I."/>
            <person name="Sun Y."/>
            <person name="Lee S.G."/>
            <person name="Bronson R.T."/>
            <person name="Moskalev A.A."/>
            <person name="Sunyaev S.R."/>
            <person name="Zhang G."/>
            <person name="Krogh A."/>
            <person name="Wang J."/>
            <person name="Gladyshev V.N."/>
        </authorList>
    </citation>
    <scope>NUCLEOTIDE SEQUENCE [LARGE SCALE GENOMIC DNA]</scope>
</reference>
<protein>
    <submittedName>
        <fullName evidence="2">Uncharacterized protein</fullName>
    </submittedName>
</protein>
<keyword evidence="3" id="KW-1185">Reference proteome</keyword>
<dbReference type="EMBL" id="KE161502">
    <property type="protein sequence ID" value="EPQ04224.1"/>
    <property type="molecule type" value="Genomic_DNA"/>
</dbReference>
<accession>S7MIK6</accession>
<gene>
    <name evidence="2" type="ORF">D623_10014568</name>
</gene>